<proteinExistence type="predicted"/>
<gene>
    <name evidence="2" type="ORF">HJG54_07650</name>
</gene>
<organism evidence="2">
    <name type="scientific">Leptolyngbya sp. NK1-12</name>
    <dbReference type="NCBI Taxonomy" id="2547451"/>
    <lineage>
        <taxon>Bacteria</taxon>
        <taxon>Bacillati</taxon>
        <taxon>Cyanobacteriota</taxon>
        <taxon>Cyanophyceae</taxon>
        <taxon>Leptolyngbyales</taxon>
        <taxon>Leptolyngbyaceae</taxon>
        <taxon>Leptolyngbya group</taxon>
        <taxon>Leptolyngbya</taxon>
    </lineage>
</organism>
<dbReference type="RefSeq" id="WP_316434271.1">
    <property type="nucleotide sequence ID" value="NZ_CP053586.1"/>
</dbReference>
<reference evidence="2" key="1">
    <citation type="submission" date="2020-05" db="EMBL/GenBank/DDBJ databases">
        <authorList>
            <person name="Zhu T."/>
            <person name="Keshari N."/>
            <person name="Lu X."/>
        </authorList>
    </citation>
    <scope>NUCLEOTIDE SEQUENCE</scope>
    <source>
        <strain evidence="2">NK1-12</strain>
    </source>
</reference>
<dbReference type="EMBL" id="CP053586">
    <property type="protein sequence ID" value="WNZ21382.1"/>
    <property type="molecule type" value="Genomic_DNA"/>
</dbReference>
<evidence type="ECO:0000313" key="2">
    <source>
        <dbReference type="EMBL" id="WNZ21382.1"/>
    </source>
</evidence>
<name>A0AA96W7W7_9CYAN</name>
<feature type="compositionally biased region" description="Polar residues" evidence="1">
    <location>
        <begin position="58"/>
        <end position="81"/>
    </location>
</feature>
<feature type="region of interest" description="Disordered" evidence="1">
    <location>
        <begin position="54"/>
        <end position="81"/>
    </location>
</feature>
<evidence type="ECO:0000256" key="1">
    <source>
        <dbReference type="SAM" id="MobiDB-lite"/>
    </source>
</evidence>
<sequence>MAYRDRLYPWCIVRHLPNAQNEIVERFRQRGEAEAYLRILKQLLPASDHSLIFDPAEDSQTSTNSTHYPPQVQGQASTGIV</sequence>
<accession>A0AA96W7W7</accession>
<dbReference type="AlphaFoldDB" id="A0AA96W7W7"/>
<protein>
    <submittedName>
        <fullName evidence="2">Uncharacterized protein</fullName>
    </submittedName>
</protein>